<dbReference type="PANTHER" id="PTHR40465:SF1">
    <property type="entry name" value="DUF6534 DOMAIN-CONTAINING PROTEIN"/>
    <property type="match status" value="1"/>
</dbReference>
<keyword evidence="4" id="KW-1185">Reference proteome</keyword>
<feature type="transmembrane region" description="Helical" evidence="1">
    <location>
        <begin position="224"/>
        <end position="245"/>
    </location>
</feature>
<dbReference type="PANTHER" id="PTHR40465">
    <property type="entry name" value="CHROMOSOME 1, WHOLE GENOME SHOTGUN SEQUENCE"/>
    <property type="match status" value="1"/>
</dbReference>
<feature type="transmembrane region" description="Helical" evidence="1">
    <location>
        <begin position="46"/>
        <end position="71"/>
    </location>
</feature>
<protein>
    <recommendedName>
        <fullName evidence="2">DUF6534 domain-containing protein</fullName>
    </recommendedName>
</protein>
<evidence type="ECO:0000259" key="2">
    <source>
        <dbReference type="Pfam" id="PF20152"/>
    </source>
</evidence>
<comment type="caution">
    <text evidence="3">The sequence shown here is derived from an EMBL/GenBank/DDBJ whole genome shotgun (WGS) entry which is preliminary data.</text>
</comment>
<keyword evidence="1" id="KW-1133">Transmembrane helix</keyword>
<gene>
    <name evidence="3" type="ORF">B0H17DRAFT_1209589</name>
</gene>
<accession>A0AAD7CY82</accession>
<evidence type="ECO:0000313" key="3">
    <source>
        <dbReference type="EMBL" id="KAJ7669729.1"/>
    </source>
</evidence>
<dbReference type="Proteomes" id="UP001221757">
    <property type="component" value="Unassembled WGS sequence"/>
</dbReference>
<keyword evidence="1" id="KW-0472">Membrane</keyword>
<reference evidence="3" key="1">
    <citation type="submission" date="2023-03" db="EMBL/GenBank/DDBJ databases">
        <title>Massive genome expansion in bonnet fungi (Mycena s.s.) driven by repeated elements and novel gene families across ecological guilds.</title>
        <authorList>
            <consortium name="Lawrence Berkeley National Laboratory"/>
            <person name="Harder C.B."/>
            <person name="Miyauchi S."/>
            <person name="Viragh M."/>
            <person name="Kuo A."/>
            <person name="Thoen E."/>
            <person name="Andreopoulos B."/>
            <person name="Lu D."/>
            <person name="Skrede I."/>
            <person name="Drula E."/>
            <person name="Henrissat B."/>
            <person name="Morin E."/>
            <person name="Kohler A."/>
            <person name="Barry K."/>
            <person name="LaButti K."/>
            <person name="Morin E."/>
            <person name="Salamov A."/>
            <person name="Lipzen A."/>
            <person name="Mereny Z."/>
            <person name="Hegedus B."/>
            <person name="Baldrian P."/>
            <person name="Stursova M."/>
            <person name="Weitz H."/>
            <person name="Taylor A."/>
            <person name="Grigoriev I.V."/>
            <person name="Nagy L.G."/>
            <person name="Martin F."/>
            <person name="Kauserud H."/>
        </authorList>
    </citation>
    <scope>NUCLEOTIDE SEQUENCE</scope>
    <source>
        <strain evidence="3">CBHHK067</strain>
    </source>
</reference>
<feature type="domain" description="DUF6534" evidence="2">
    <location>
        <begin position="163"/>
        <end position="249"/>
    </location>
</feature>
<sequence length="338" mass="36857">MVFIPANITGPTLLGILFNWGLMGVLAVQLYLFYQNSKDRTSIKALVYGLALLDILQTVMVTADAFHWFVYGFGNSLQLDEPFLNSWDAPVIDSVISLIVQASYCWRIYILRKGVVIPVLILIVSLAQFAAGIVTGVRNYQVGHLSLSREYIVAETIWLAGGAVADCAIAGVLSWTVLSGRNNSLPAHNRMLSRLIRLIVETNSLTAGVAMVAIGLFWGFPGTALVSVPLAIIGKLYTNCLLALFNNRTRETAKSANSHGLVSLRISPNSTLQKTSNAHFKCLQVHVVSQTDMSHESQMENGNIGVIPSRQTKRLPIIPTLIKTGVAECSDLGQIFSR</sequence>
<feature type="transmembrane region" description="Helical" evidence="1">
    <location>
        <begin position="91"/>
        <end position="109"/>
    </location>
</feature>
<feature type="transmembrane region" description="Helical" evidence="1">
    <location>
        <begin position="116"/>
        <end position="137"/>
    </location>
</feature>
<proteinExistence type="predicted"/>
<dbReference type="Pfam" id="PF20152">
    <property type="entry name" value="DUF6534"/>
    <property type="match status" value="1"/>
</dbReference>
<dbReference type="InterPro" id="IPR045339">
    <property type="entry name" value="DUF6534"/>
</dbReference>
<feature type="transmembrane region" description="Helical" evidence="1">
    <location>
        <begin position="157"/>
        <end position="178"/>
    </location>
</feature>
<organism evidence="3 4">
    <name type="scientific">Mycena rosella</name>
    <name type="common">Pink bonnet</name>
    <name type="synonym">Agaricus rosellus</name>
    <dbReference type="NCBI Taxonomy" id="1033263"/>
    <lineage>
        <taxon>Eukaryota</taxon>
        <taxon>Fungi</taxon>
        <taxon>Dikarya</taxon>
        <taxon>Basidiomycota</taxon>
        <taxon>Agaricomycotina</taxon>
        <taxon>Agaricomycetes</taxon>
        <taxon>Agaricomycetidae</taxon>
        <taxon>Agaricales</taxon>
        <taxon>Marasmiineae</taxon>
        <taxon>Mycenaceae</taxon>
        <taxon>Mycena</taxon>
    </lineage>
</organism>
<dbReference type="EMBL" id="JARKIE010000185">
    <property type="protein sequence ID" value="KAJ7669729.1"/>
    <property type="molecule type" value="Genomic_DNA"/>
</dbReference>
<evidence type="ECO:0000256" key="1">
    <source>
        <dbReference type="SAM" id="Phobius"/>
    </source>
</evidence>
<evidence type="ECO:0000313" key="4">
    <source>
        <dbReference type="Proteomes" id="UP001221757"/>
    </source>
</evidence>
<feature type="transmembrane region" description="Helical" evidence="1">
    <location>
        <begin position="12"/>
        <end position="34"/>
    </location>
</feature>
<keyword evidence="1" id="KW-0812">Transmembrane</keyword>
<feature type="transmembrane region" description="Helical" evidence="1">
    <location>
        <begin position="198"/>
        <end position="218"/>
    </location>
</feature>
<name>A0AAD7CY82_MYCRO</name>
<dbReference type="AlphaFoldDB" id="A0AAD7CY82"/>